<dbReference type="RefSeq" id="WP_205121916.1">
    <property type="nucleotide sequence ID" value="NZ_JAFBCM010000001.1"/>
</dbReference>
<evidence type="ECO:0000256" key="1">
    <source>
        <dbReference type="SAM" id="SignalP"/>
    </source>
</evidence>
<sequence>MSRLGLGRIVLLLVTALVAAVLAPAAVAVASEDVVLADFEAADALKGATFPAPDLDKATRTRDFAIEGQAGMLMSAGSFLTKAGSVFPRVWLNVGSTIPDVDWRQRTYLHVSAANGSVERARIYVVVWDENEKYLLRSAFADPYGYLVFQIKVSDIAAAGVDLSKLTKIQISTERSPNPKQVYVDDIRLTDQPADVPAEQAKATPKLIAAMALPKAIADATNELDKVRARIKPTPADPDVALREQTSEIEKRLDGYAAELGGLDDLTEARAIWQAIGNERWRIKRLASLVDARVARPVSPVGLGFADSMTRVYPRDLPCDCSFAPPVLDVVRGEYESTQLVALPYGTALTNASVQATIAGRPTDKVTVEAHPVYAINMVPPVEQKPANPTAYRPSIYEGWTPDPIQTARDNVTTANGDLQAFWVTVRTEQGTRPGLYPVELTFRADGIAPQRAALRVRVYDVAIEPEPKLRTAVGHDPLAYAGPYGVTDPTEAAKLIAQEYRFLGEYGIQGDNIYRSIYEQTPPSVESLRKIDEEGGGLRQFNIWYFDPRLLDPAKPDTWAAKADELFDRIQPYVDQYRAAGFIDKAYLYCCDETGAAHTEVIRFVLTRFKERFPDIEVLTTAIDNSMGAGNGLGELIDWWVRDVPWYDPKVIADRHAAGREAWWYLHVGNANPIPNVFVNYDPGQLRTMLGPMSFQSGVDGFLYYRVDRWYGKPVVDAGPLSTWEPRTFGNYSGDGSLLYPGPDGPIPSIRLENLRDGLEDYNLLAALRTAVENAPPGTDLTRAKHLLAATDVVKDSYEYARDPAKYRAWRNDLIAATAALT</sequence>
<evidence type="ECO:0000259" key="2">
    <source>
        <dbReference type="Pfam" id="PF13320"/>
    </source>
</evidence>
<organism evidence="3 4">
    <name type="scientific">Tenggerimyces flavus</name>
    <dbReference type="NCBI Taxonomy" id="1708749"/>
    <lineage>
        <taxon>Bacteria</taxon>
        <taxon>Bacillati</taxon>
        <taxon>Actinomycetota</taxon>
        <taxon>Actinomycetes</taxon>
        <taxon>Propionibacteriales</taxon>
        <taxon>Nocardioidaceae</taxon>
        <taxon>Tenggerimyces</taxon>
    </lineage>
</organism>
<proteinExistence type="predicted"/>
<accession>A0ABV7YQW2</accession>
<dbReference type="GO" id="GO:0016787">
    <property type="term" value="F:hydrolase activity"/>
    <property type="evidence" value="ECO:0007669"/>
    <property type="project" value="UniProtKB-KW"/>
</dbReference>
<dbReference type="Pfam" id="PF13320">
    <property type="entry name" value="GH123_cat"/>
    <property type="match status" value="1"/>
</dbReference>
<feature type="chain" id="PRO_5047224558" evidence="1">
    <location>
        <begin position="31"/>
        <end position="823"/>
    </location>
</feature>
<evidence type="ECO:0000313" key="4">
    <source>
        <dbReference type="Proteomes" id="UP001595699"/>
    </source>
</evidence>
<gene>
    <name evidence="3" type="ORF">ACFOUW_37020</name>
</gene>
<dbReference type="InterPro" id="IPR025150">
    <property type="entry name" value="GH123_cat"/>
</dbReference>
<comment type="caution">
    <text evidence="3">The sequence shown here is derived from an EMBL/GenBank/DDBJ whole genome shotgun (WGS) entry which is preliminary data.</text>
</comment>
<feature type="signal peptide" evidence="1">
    <location>
        <begin position="1"/>
        <end position="30"/>
    </location>
</feature>
<feature type="domain" description="Glycoside hydrolase 123 catalytic" evidence="2">
    <location>
        <begin position="579"/>
        <end position="768"/>
    </location>
</feature>
<keyword evidence="1" id="KW-0732">Signal</keyword>
<name>A0ABV7YQW2_9ACTN</name>
<dbReference type="EMBL" id="JBHRZH010000055">
    <property type="protein sequence ID" value="MFC3766478.1"/>
    <property type="molecule type" value="Genomic_DNA"/>
</dbReference>
<reference evidence="4" key="1">
    <citation type="journal article" date="2019" name="Int. J. Syst. Evol. Microbiol.">
        <title>The Global Catalogue of Microorganisms (GCM) 10K type strain sequencing project: providing services to taxonomists for standard genome sequencing and annotation.</title>
        <authorList>
            <consortium name="The Broad Institute Genomics Platform"/>
            <consortium name="The Broad Institute Genome Sequencing Center for Infectious Disease"/>
            <person name="Wu L."/>
            <person name="Ma J."/>
        </authorList>
    </citation>
    <scope>NUCLEOTIDE SEQUENCE [LARGE SCALE GENOMIC DNA]</scope>
    <source>
        <strain evidence="4">CGMCC 4.7241</strain>
    </source>
</reference>
<keyword evidence="4" id="KW-1185">Reference proteome</keyword>
<keyword evidence="3" id="KW-0378">Hydrolase</keyword>
<protein>
    <submittedName>
        <fullName evidence="3">Glycoside hydrolase domain-containing protein</fullName>
    </submittedName>
</protein>
<dbReference type="Proteomes" id="UP001595699">
    <property type="component" value="Unassembled WGS sequence"/>
</dbReference>
<evidence type="ECO:0000313" key="3">
    <source>
        <dbReference type="EMBL" id="MFC3766478.1"/>
    </source>
</evidence>